<dbReference type="RefSeq" id="XP_043007158.1">
    <property type="nucleotide sequence ID" value="XM_043154701.1"/>
</dbReference>
<dbReference type="Pfam" id="PF06330">
    <property type="entry name" value="TRI5"/>
    <property type="match status" value="1"/>
</dbReference>
<evidence type="ECO:0000256" key="1">
    <source>
        <dbReference type="ARBA" id="ARBA00007946"/>
    </source>
</evidence>
<dbReference type="EMBL" id="CM032186">
    <property type="protein sequence ID" value="KAG7090688.1"/>
    <property type="molecule type" value="Genomic_DNA"/>
</dbReference>
<dbReference type="InterPro" id="IPR024652">
    <property type="entry name" value="Trichodiene_synth"/>
</dbReference>
<protein>
    <recommendedName>
        <fullName evidence="5">Terpene synthase</fullName>
    </recommendedName>
</protein>
<organism evidence="3 4">
    <name type="scientific">Marasmius oreades</name>
    <name type="common">fairy-ring Marasmius</name>
    <dbReference type="NCBI Taxonomy" id="181124"/>
    <lineage>
        <taxon>Eukaryota</taxon>
        <taxon>Fungi</taxon>
        <taxon>Dikarya</taxon>
        <taxon>Basidiomycota</taxon>
        <taxon>Agaricomycotina</taxon>
        <taxon>Agaricomycetes</taxon>
        <taxon>Agaricomycetidae</taxon>
        <taxon>Agaricales</taxon>
        <taxon>Marasmiineae</taxon>
        <taxon>Marasmiaceae</taxon>
        <taxon>Marasmius</taxon>
    </lineage>
</organism>
<proteinExistence type="inferred from homology"/>
<dbReference type="GeneID" id="66078861"/>
<comment type="similarity">
    <text evidence="1">Belongs to the trichodiene synthase family.</text>
</comment>
<evidence type="ECO:0008006" key="5">
    <source>
        <dbReference type="Google" id="ProtNLM"/>
    </source>
</evidence>
<dbReference type="KEGG" id="more:E1B28_009785"/>
<accession>A0A9P7RX89</accession>
<keyword evidence="2" id="KW-0456">Lyase</keyword>
<name>A0A9P7RX89_9AGAR</name>
<dbReference type="SFLD" id="SFLDG01021">
    <property type="entry name" value="Trichodiene_Synthase_Like"/>
    <property type="match status" value="1"/>
</dbReference>
<dbReference type="OrthoDB" id="2998174at2759"/>
<dbReference type="Gene3D" id="1.10.600.10">
    <property type="entry name" value="Farnesyl Diphosphate Synthase"/>
    <property type="match status" value="1"/>
</dbReference>
<dbReference type="Proteomes" id="UP001049176">
    <property type="component" value="Chromosome 6"/>
</dbReference>
<evidence type="ECO:0000313" key="4">
    <source>
        <dbReference type="Proteomes" id="UP001049176"/>
    </source>
</evidence>
<dbReference type="InterPro" id="IPR008949">
    <property type="entry name" value="Isoprenoid_synthase_dom_sf"/>
</dbReference>
<comment type="caution">
    <text evidence="3">The sequence shown here is derived from an EMBL/GenBank/DDBJ whole genome shotgun (WGS) entry which is preliminary data.</text>
</comment>
<sequence>MYSIPLDPNLRAHSEQMQISLRSVKLVASATGSLVLRYYSLARYLWISESLQENTDIVQDHKSSIVATIHSFLEHISYATPTVACSRRRQLVSALDSTLLSCGVSTRGVPSFRYHERVCEHAAAMSELSFHDHDFETQVQIAKFTWFMIYIDDLSSRMPSALEDFQSKLFSRELPNDPVLQLLTEHLSDMYRFWDPLPANCITGATLEFVTGCALEINAEIQRIEPSSSPSSWPYYLRAKTGVAPAYAFMIFKTISGSMSRYMQVIADICLFIDLTNDVLSFYKEELAGETVNYIHNRAAVVGKLPIDVVSEVASEALAAYDRVTAALQPTFQSDDAIRAWKTFVNGYVAFHMTQDRYQLKELF</sequence>
<dbReference type="SUPFAM" id="SSF48576">
    <property type="entry name" value="Terpenoid synthases"/>
    <property type="match status" value="1"/>
</dbReference>
<keyword evidence="4" id="KW-1185">Reference proteome</keyword>
<dbReference type="GO" id="GO:0016838">
    <property type="term" value="F:carbon-oxygen lyase activity, acting on phosphates"/>
    <property type="evidence" value="ECO:0007669"/>
    <property type="project" value="InterPro"/>
</dbReference>
<evidence type="ECO:0000256" key="2">
    <source>
        <dbReference type="ARBA" id="ARBA00023239"/>
    </source>
</evidence>
<reference evidence="3" key="1">
    <citation type="journal article" date="2021" name="Genome Biol. Evol.">
        <title>The assembled and annotated genome of the fairy-ring fungus Marasmius oreades.</title>
        <authorList>
            <person name="Hiltunen M."/>
            <person name="Ament-Velasquez S.L."/>
            <person name="Johannesson H."/>
        </authorList>
    </citation>
    <scope>NUCLEOTIDE SEQUENCE</scope>
    <source>
        <strain evidence="3">03SP1</strain>
    </source>
</reference>
<gene>
    <name evidence="3" type="ORF">E1B28_009785</name>
</gene>
<dbReference type="SFLD" id="SFLDS00005">
    <property type="entry name" value="Isoprenoid_Synthase_Type_I"/>
    <property type="match status" value="1"/>
</dbReference>
<dbReference type="AlphaFoldDB" id="A0A9P7RX89"/>
<evidence type="ECO:0000313" key="3">
    <source>
        <dbReference type="EMBL" id="KAG7090688.1"/>
    </source>
</evidence>